<gene>
    <name evidence="4" type="ordered locus">Namu_4904</name>
</gene>
<dbReference type="PROSITE" id="PS50297">
    <property type="entry name" value="ANK_REP_REGION"/>
    <property type="match status" value="1"/>
</dbReference>
<organism evidence="4 5">
    <name type="scientific">Nakamurella multipartita (strain ATCC 700099 / DSM 44233 / CIP 104796 / JCM 9543 / NBRC 105858 / Y-104)</name>
    <name type="common">Microsphaera multipartita</name>
    <dbReference type="NCBI Taxonomy" id="479431"/>
    <lineage>
        <taxon>Bacteria</taxon>
        <taxon>Bacillati</taxon>
        <taxon>Actinomycetota</taxon>
        <taxon>Actinomycetes</taxon>
        <taxon>Nakamurellales</taxon>
        <taxon>Nakamurellaceae</taxon>
        <taxon>Nakamurella</taxon>
    </lineage>
</organism>
<dbReference type="PROSITE" id="PS50088">
    <property type="entry name" value="ANK_REPEAT"/>
    <property type="match status" value="1"/>
</dbReference>
<dbReference type="Proteomes" id="UP000002218">
    <property type="component" value="Chromosome"/>
</dbReference>
<dbReference type="PANTHER" id="PTHR24189">
    <property type="entry name" value="MYOTROPHIN"/>
    <property type="match status" value="1"/>
</dbReference>
<evidence type="ECO:0000313" key="4">
    <source>
        <dbReference type="EMBL" id="ACV81178.1"/>
    </source>
</evidence>
<feature type="repeat" description="ANK" evidence="3">
    <location>
        <begin position="414"/>
        <end position="446"/>
    </location>
</feature>
<dbReference type="InterPro" id="IPR036770">
    <property type="entry name" value="Ankyrin_rpt-contain_sf"/>
</dbReference>
<name>C8X9X8_NAKMY</name>
<keyword evidence="2 3" id="KW-0040">ANK repeat</keyword>
<sequence>MPDDVPTELPDHPDLDQLRRQAKELRRAAAAGDPAALAPFGGSEITLARAQRVLALSYGFASWPRLVQHVRVRADLTRAMDATADADDPLDRFLRTACLSYTEPSAAGRARDQLAADPSLAGRSAATLAACGRAVELADRMARDPAAATREAGPHRWPPLLYLCYSRLGLGDPVGAARVLLAAGANPNSGFLWQGLPSPFTALTGVLGGGERDEPPHPQAVELAELLLAAGADPNDNQAFYNRQFRPDNDHLGPLLRHGAGQPRPSPWRDRLGAAYPSPEQMVGEHLRTAAQHGFDERVRLLLAHGVDPTTRGYHPILGDATAYEVAVRFGHPTAAALLAAAGGRSDRLDATDLLLAAALSGDDSLAPTGPPDPITDLPTRRPDAMRLAAEQHDIAALARLLALGYHVDTPGAGHVTALHEAALRGDAAMCRWLIDHGADPTVTERRFGATPAGWAAHAGHRELAGWLTDRAAAAG</sequence>
<dbReference type="SUPFAM" id="SSF48403">
    <property type="entry name" value="Ankyrin repeat"/>
    <property type="match status" value="1"/>
</dbReference>
<dbReference type="Gene3D" id="1.25.40.20">
    <property type="entry name" value="Ankyrin repeat-containing domain"/>
    <property type="match status" value="2"/>
</dbReference>
<dbReference type="AlphaFoldDB" id="C8X9X8"/>
<dbReference type="PANTHER" id="PTHR24189:SF50">
    <property type="entry name" value="ANKYRIN REPEAT AND SOCS BOX PROTEIN 2"/>
    <property type="match status" value="1"/>
</dbReference>
<dbReference type="eggNOG" id="COG0666">
    <property type="taxonomic scope" value="Bacteria"/>
</dbReference>
<dbReference type="InterPro" id="IPR050745">
    <property type="entry name" value="Multifunctional_regulatory"/>
</dbReference>
<dbReference type="Pfam" id="PF12796">
    <property type="entry name" value="Ank_2"/>
    <property type="match status" value="1"/>
</dbReference>
<dbReference type="KEGG" id="nml:Namu_4904"/>
<protein>
    <submittedName>
        <fullName evidence="4">Ankyrin</fullName>
    </submittedName>
</protein>
<evidence type="ECO:0000313" key="5">
    <source>
        <dbReference type="Proteomes" id="UP000002218"/>
    </source>
</evidence>
<dbReference type="HOGENOM" id="CLU_032709_0_0_11"/>
<accession>C8X9X8</accession>
<evidence type="ECO:0000256" key="3">
    <source>
        <dbReference type="PROSITE-ProRule" id="PRU00023"/>
    </source>
</evidence>
<dbReference type="InParanoid" id="C8X9X8"/>
<evidence type="ECO:0000256" key="2">
    <source>
        <dbReference type="ARBA" id="ARBA00023043"/>
    </source>
</evidence>
<reference evidence="4 5" key="2">
    <citation type="journal article" date="2010" name="Stand. Genomic Sci.">
        <title>Complete genome sequence of Nakamurella multipartita type strain (Y-104).</title>
        <authorList>
            <person name="Tice H."/>
            <person name="Mayilraj S."/>
            <person name="Sims D."/>
            <person name="Lapidus A."/>
            <person name="Nolan M."/>
            <person name="Lucas S."/>
            <person name="Glavina Del Rio T."/>
            <person name="Copeland A."/>
            <person name="Cheng J.F."/>
            <person name="Meincke L."/>
            <person name="Bruce D."/>
            <person name="Goodwin L."/>
            <person name="Pitluck S."/>
            <person name="Ivanova N."/>
            <person name="Mavromatis K."/>
            <person name="Ovchinnikova G."/>
            <person name="Pati A."/>
            <person name="Chen A."/>
            <person name="Palaniappan K."/>
            <person name="Land M."/>
            <person name="Hauser L."/>
            <person name="Chang Y.J."/>
            <person name="Jeffries C.D."/>
            <person name="Detter J.C."/>
            <person name="Brettin T."/>
            <person name="Rohde M."/>
            <person name="Goker M."/>
            <person name="Bristow J."/>
            <person name="Eisen J.A."/>
            <person name="Markowitz V."/>
            <person name="Hugenholtz P."/>
            <person name="Kyrpides N.C."/>
            <person name="Klenk H.P."/>
            <person name="Chen F."/>
        </authorList>
    </citation>
    <scope>NUCLEOTIDE SEQUENCE [LARGE SCALE GENOMIC DNA]</scope>
    <source>
        <strain evidence="5">ATCC 700099 / DSM 44233 / CIP 104796 / JCM 9543 / NBRC 105858 / Y-104</strain>
    </source>
</reference>
<keyword evidence="5" id="KW-1185">Reference proteome</keyword>
<reference evidence="5" key="1">
    <citation type="submission" date="2009-09" db="EMBL/GenBank/DDBJ databases">
        <title>The complete genome of Nakamurella multipartita DSM 44233.</title>
        <authorList>
            <consortium name="US DOE Joint Genome Institute (JGI-PGF)"/>
            <person name="Lucas S."/>
            <person name="Copeland A."/>
            <person name="Lapidus A."/>
            <person name="Glavina del Rio T."/>
            <person name="Dalin E."/>
            <person name="Tice H."/>
            <person name="Bruce D."/>
            <person name="Goodwin L."/>
            <person name="Pitluck S."/>
            <person name="Kyrpides N."/>
            <person name="Mavromatis K."/>
            <person name="Ivanova N."/>
            <person name="Ovchinnikova G."/>
            <person name="Sims D."/>
            <person name="Meincke L."/>
            <person name="Brettin T."/>
            <person name="Detter J.C."/>
            <person name="Han C."/>
            <person name="Larimer F."/>
            <person name="Land M."/>
            <person name="Hauser L."/>
            <person name="Markowitz V."/>
            <person name="Cheng J.-F."/>
            <person name="Hugenholtz P."/>
            <person name="Woyke T."/>
            <person name="Wu D."/>
            <person name="Klenk H.-P."/>
            <person name="Eisen J.A."/>
        </authorList>
    </citation>
    <scope>NUCLEOTIDE SEQUENCE [LARGE SCALE GENOMIC DNA]</scope>
    <source>
        <strain evidence="5">ATCC 700099 / DSM 44233 / CIP 104796 / JCM 9543 / NBRC 105858 / Y-104</strain>
    </source>
</reference>
<dbReference type="InterPro" id="IPR002110">
    <property type="entry name" value="Ankyrin_rpt"/>
</dbReference>
<keyword evidence="1" id="KW-0677">Repeat</keyword>
<dbReference type="STRING" id="479431.Namu_4904"/>
<evidence type="ECO:0000256" key="1">
    <source>
        <dbReference type="ARBA" id="ARBA00022737"/>
    </source>
</evidence>
<proteinExistence type="predicted"/>
<dbReference type="SMART" id="SM00248">
    <property type="entry name" value="ANK"/>
    <property type="match status" value="3"/>
</dbReference>
<dbReference type="RefSeq" id="WP_015749987.1">
    <property type="nucleotide sequence ID" value="NC_013235.1"/>
</dbReference>
<dbReference type="EMBL" id="CP001737">
    <property type="protein sequence ID" value="ACV81178.1"/>
    <property type="molecule type" value="Genomic_DNA"/>
</dbReference>